<feature type="region of interest" description="Disordered" evidence="1">
    <location>
        <begin position="19"/>
        <end position="39"/>
    </location>
</feature>
<evidence type="ECO:0000313" key="2">
    <source>
        <dbReference type="EMBL" id="KAK9916017.1"/>
    </source>
</evidence>
<evidence type="ECO:0000313" key="3">
    <source>
        <dbReference type="Proteomes" id="UP001491310"/>
    </source>
</evidence>
<evidence type="ECO:0000256" key="1">
    <source>
        <dbReference type="SAM" id="MobiDB-lite"/>
    </source>
</evidence>
<dbReference type="EMBL" id="JALJOT010000004">
    <property type="protein sequence ID" value="KAK9916017.1"/>
    <property type="molecule type" value="Genomic_DNA"/>
</dbReference>
<reference evidence="2 3" key="1">
    <citation type="journal article" date="2024" name="Nat. Commun.">
        <title>Phylogenomics reveals the evolutionary origins of lichenization in chlorophyte algae.</title>
        <authorList>
            <person name="Puginier C."/>
            <person name="Libourel C."/>
            <person name="Otte J."/>
            <person name="Skaloud P."/>
            <person name="Haon M."/>
            <person name="Grisel S."/>
            <person name="Petersen M."/>
            <person name="Berrin J.G."/>
            <person name="Delaux P.M."/>
            <person name="Dal Grande F."/>
            <person name="Keller J."/>
        </authorList>
    </citation>
    <scope>NUCLEOTIDE SEQUENCE [LARGE SCALE GENOMIC DNA]</scope>
    <source>
        <strain evidence="2 3">SAG 216-7</strain>
    </source>
</reference>
<protein>
    <submittedName>
        <fullName evidence="2">Uncharacterized protein</fullName>
    </submittedName>
</protein>
<proteinExistence type="predicted"/>
<comment type="caution">
    <text evidence="2">The sequence shown here is derived from an EMBL/GenBank/DDBJ whole genome shotgun (WGS) entry which is preliminary data.</text>
</comment>
<gene>
    <name evidence="2" type="ORF">WJX75_007335</name>
</gene>
<accession>A0ABR2YWK3</accession>
<sequence>MSRSLRGLAQTASRALINTQRASGHQQQRFAGDLPVKSNKSASSCEELSWCHWAERTGREETCYVSQGTS</sequence>
<keyword evidence="3" id="KW-1185">Reference proteome</keyword>
<feature type="compositionally biased region" description="Polar residues" evidence="1">
    <location>
        <begin position="19"/>
        <end position="29"/>
    </location>
</feature>
<dbReference type="Proteomes" id="UP001491310">
    <property type="component" value="Unassembled WGS sequence"/>
</dbReference>
<name>A0ABR2YWK3_9CHLO</name>
<organism evidence="2 3">
    <name type="scientific">Coccomyxa subellipsoidea</name>
    <dbReference type="NCBI Taxonomy" id="248742"/>
    <lineage>
        <taxon>Eukaryota</taxon>
        <taxon>Viridiplantae</taxon>
        <taxon>Chlorophyta</taxon>
        <taxon>core chlorophytes</taxon>
        <taxon>Trebouxiophyceae</taxon>
        <taxon>Trebouxiophyceae incertae sedis</taxon>
        <taxon>Coccomyxaceae</taxon>
        <taxon>Coccomyxa</taxon>
    </lineage>
</organism>